<protein>
    <submittedName>
        <fullName evidence="1">Uncharacterized protein</fullName>
    </submittedName>
</protein>
<evidence type="ECO:0000313" key="1">
    <source>
        <dbReference type="EMBL" id="SMP04115.1"/>
    </source>
</evidence>
<accession>A0ABY1N9G8</accession>
<evidence type="ECO:0000313" key="2">
    <source>
        <dbReference type="Proteomes" id="UP001157914"/>
    </source>
</evidence>
<name>A0ABY1N9G8_9HYPH</name>
<proteinExistence type="predicted"/>
<gene>
    <name evidence="1" type="ORF">SAMN06265374_0585</name>
</gene>
<keyword evidence="2" id="KW-1185">Reference proteome</keyword>
<sequence length="52" mass="5786">MHLAWKKARTRFLYEPCASYEGKRCRKTRSVLNAHVLGDVFGGAADAVCGPF</sequence>
<reference evidence="1 2" key="1">
    <citation type="submission" date="2017-05" db="EMBL/GenBank/DDBJ databases">
        <authorList>
            <person name="Varghese N."/>
            <person name="Submissions S."/>
        </authorList>
    </citation>
    <scope>NUCLEOTIDE SEQUENCE [LARGE SCALE GENOMIC DNA]</scope>
    <source>
        <strain evidence="1 2">DSM 15949</strain>
    </source>
</reference>
<organism evidence="1 2">
    <name type="scientific">Roseibium denhamense</name>
    <dbReference type="NCBI Taxonomy" id="76305"/>
    <lineage>
        <taxon>Bacteria</taxon>
        <taxon>Pseudomonadati</taxon>
        <taxon>Pseudomonadota</taxon>
        <taxon>Alphaproteobacteria</taxon>
        <taxon>Hyphomicrobiales</taxon>
        <taxon>Stappiaceae</taxon>
        <taxon>Roseibium</taxon>
    </lineage>
</organism>
<dbReference type="Proteomes" id="UP001157914">
    <property type="component" value="Unassembled WGS sequence"/>
</dbReference>
<comment type="caution">
    <text evidence="1">The sequence shown here is derived from an EMBL/GenBank/DDBJ whole genome shotgun (WGS) entry which is preliminary data.</text>
</comment>
<dbReference type="EMBL" id="FXTT01000001">
    <property type="protein sequence ID" value="SMP04115.1"/>
    <property type="molecule type" value="Genomic_DNA"/>
</dbReference>